<reference evidence="3" key="1">
    <citation type="submission" date="2019-12" db="EMBL/GenBank/DDBJ databases">
        <title>Genome sequencing and annotation of Brassica cretica.</title>
        <authorList>
            <person name="Studholme D.J."/>
            <person name="Sarris P."/>
        </authorList>
    </citation>
    <scope>NUCLEOTIDE SEQUENCE</scope>
    <source>
        <strain evidence="3">PFS-109/04</strain>
        <tissue evidence="3">Leaf</tissue>
    </source>
</reference>
<accession>A0A8S9SNR7</accession>
<comment type="caution">
    <text evidence="3">The sequence shown here is derived from an EMBL/GenBank/DDBJ whole genome shotgun (WGS) entry which is preliminary data.</text>
</comment>
<gene>
    <name evidence="3" type="ORF">F2Q69_00034992</name>
</gene>
<feature type="compositionally biased region" description="Basic and acidic residues" evidence="1">
    <location>
        <begin position="71"/>
        <end position="84"/>
    </location>
</feature>
<evidence type="ECO:0000313" key="4">
    <source>
        <dbReference type="Proteomes" id="UP000712600"/>
    </source>
</evidence>
<dbReference type="PANTHER" id="PTHR31917">
    <property type="entry name" value="AGENET DOMAIN-CONTAINING PROTEIN-RELATED"/>
    <property type="match status" value="1"/>
</dbReference>
<sequence>MEMWRWAKHPLRMEIKLNRVSEMMEENFKTMDSRLPLIEKNKENKELKAHVSVLEKRQRVTSNETLEDETDTKPLDNTPSKHGEANPNQTNETLDIEPLTVETRVPSLFEMGANVEIESKDYTTCRKWYQGNVLKTYLLDGLEMVTVEYSSLFLDQENKKHRVQKSVSRDIIRPQPPLDEQIYGETKKIELMDNVEVYQNDGWCSGRVHIMSIDDIFCLS</sequence>
<proteinExistence type="predicted"/>
<dbReference type="Pfam" id="PF05641">
    <property type="entry name" value="Agenet"/>
    <property type="match status" value="1"/>
</dbReference>
<feature type="domain" description="Agenet-like" evidence="2">
    <location>
        <begin position="112"/>
        <end position="177"/>
    </location>
</feature>
<evidence type="ECO:0000313" key="3">
    <source>
        <dbReference type="EMBL" id="KAF3603401.1"/>
    </source>
</evidence>
<dbReference type="EMBL" id="QGKX02000004">
    <property type="protein sequence ID" value="KAF3603401.1"/>
    <property type="molecule type" value="Genomic_DNA"/>
</dbReference>
<dbReference type="AlphaFoldDB" id="A0A8S9SNR7"/>
<dbReference type="Proteomes" id="UP000712600">
    <property type="component" value="Unassembled WGS sequence"/>
</dbReference>
<evidence type="ECO:0000259" key="2">
    <source>
        <dbReference type="Pfam" id="PF05641"/>
    </source>
</evidence>
<dbReference type="PANTHER" id="PTHR31917:SF164">
    <property type="entry name" value="DUF724 DOMAIN-CONTAINING PROTEIN 7-LIKE"/>
    <property type="match status" value="1"/>
</dbReference>
<feature type="region of interest" description="Disordered" evidence="1">
    <location>
        <begin position="58"/>
        <end position="93"/>
    </location>
</feature>
<evidence type="ECO:0000256" key="1">
    <source>
        <dbReference type="SAM" id="MobiDB-lite"/>
    </source>
</evidence>
<name>A0A8S9SNR7_BRACR</name>
<protein>
    <recommendedName>
        <fullName evidence="2">Agenet-like domain-containing protein</fullName>
    </recommendedName>
</protein>
<dbReference type="InterPro" id="IPR008395">
    <property type="entry name" value="Agenet-like_dom"/>
</dbReference>
<organism evidence="3 4">
    <name type="scientific">Brassica cretica</name>
    <name type="common">Mustard</name>
    <dbReference type="NCBI Taxonomy" id="69181"/>
    <lineage>
        <taxon>Eukaryota</taxon>
        <taxon>Viridiplantae</taxon>
        <taxon>Streptophyta</taxon>
        <taxon>Embryophyta</taxon>
        <taxon>Tracheophyta</taxon>
        <taxon>Spermatophyta</taxon>
        <taxon>Magnoliopsida</taxon>
        <taxon>eudicotyledons</taxon>
        <taxon>Gunneridae</taxon>
        <taxon>Pentapetalae</taxon>
        <taxon>rosids</taxon>
        <taxon>malvids</taxon>
        <taxon>Brassicales</taxon>
        <taxon>Brassicaceae</taxon>
        <taxon>Brassiceae</taxon>
        <taxon>Brassica</taxon>
    </lineage>
</organism>